<evidence type="ECO:0000313" key="3">
    <source>
        <dbReference type="Proteomes" id="UP000245207"/>
    </source>
</evidence>
<dbReference type="InterPro" id="IPR058570">
    <property type="entry name" value="HROB_OB"/>
</dbReference>
<dbReference type="Pfam" id="PF15072">
    <property type="entry name" value="HROB"/>
    <property type="match status" value="1"/>
</dbReference>
<feature type="domain" description="Homologous recombination OB-fold protein OB-fold" evidence="1">
    <location>
        <begin position="85"/>
        <end position="127"/>
    </location>
</feature>
<dbReference type="OrthoDB" id="550780at2759"/>
<dbReference type="AlphaFoldDB" id="A0A2U1LSW9"/>
<evidence type="ECO:0000313" key="2">
    <source>
        <dbReference type="EMBL" id="PWA52095.1"/>
    </source>
</evidence>
<comment type="caution">
    <text evidence="2">The sequence shown here is derived from an EMBL/GenBank/DDBJ whole genome shotgun (WGS) entry which is preliminary data.</text>
</comment>
<dbReference type="EMBL" id="PKPP01007916">
    <property type="protein sequence ID" value="PWA52095.1"/>
    <property type="molecule type" value="Genomic_DNA"/>
</dbReference>
<dbReference type="PANTHER" id="PTHR14523:SF1">
    <property type="entry name" value="HOMOLOGOUS RECOMBINATION OB-FOLD PROTEIN"/>
    <property type="match status" value="1"/>
</dbReference>
<organism evidence="2 3">
    <name type="scientific">Artemisia annua</name>
    <name type="common">Sweet wormwood</name>
    <dbReference type="NCBI Taxonomy" id="35608"/>
    <lineage>
        <taxon>Eukaryota</taxon>
        <taxon>Viridiplantae</taxon>
        <taxon>Streptophyta</taxon>
        <taxon>Embryophyta</taxon>
        <taxon>Tracheophyta</taxon>
        <taxon>Spermatophyta</taxon>
        <taxon>Magnoliopsida</taxon>
        <taxon>eudicotyledons</taxon>
        <taxon>Gunneridae</taxon>
        <taxon>Pentapetalae</taxon>
        <taxon>asterids</taxon>
        <taxon>campanulids</taxon>
        <taxon>Asterales</taxon>
        <taxon>Asteraceae</taxon>
        <taxon>Asteroideae</taxon>
        <taxon>Anthemideae</taxon>
        <taxon>Artemisiinae</taxon>
        <taxon>Artemisia</taxon>
    </lineage>
</organism>
<name>A0A2U1LSW9_ARTAN</name>
<dbReference type="Proteomes" id="UP000245207">
    <property type="component" value="Unassembled WGS sequence"/>
</dbReference>
<reference evidence="2 3" key="1">
    <citation type="journal article" date="2018" name="Mol. Plant">
        <title>The genome of Artemisia annua provides insight into the evolution of Asteraceae family and artemisinin biosynthesis.</title>
        <authorList>
            <person name="Shen Q."/>
            <person name="Zhang L."/>
            <person name="Liao Z."/>
            <person name="Wang S."/>
            <person name="Yan T."/>
            <person name="Shi P."/>
            <person name="Liu M."/>
            <person name="Fu X."/>
            <person name="Pan Q."/>
            <person name="Wang Y."/>
            <person name="Lv Z."/>
            <person name="Lu X."/>
            <person name="Zhang F."/>
            <person name="Jiang W."/>
            <person name="Ma Y."/>
            <person name="Chen M."/>
            <person name="Hao X."/>
            <person name="Li L."/>
            <person name="Tang Y."/>
            <person name="Lv G."/>
            <person name="Zhou Y."/>
            <person name="Sun X."/>
            <person name="Brodelius P.E."/>
            <person name="Rose J.K.C."/>
            <person name="Tang K."/>
        </authorList>
    </citation>
    <scope>NUCLEOTIDE SEQUENCE [LARGE SCALE GENOMIC DNA]</scope>
    <source>
        <strain evidence="3">cv. Huhao1</strain>
        <tissue evidence="2">Leaf</tissue>
    </source>
</reference>
<gene>
    <name evidence="2" type="ORF">CTI12_AA458130</name>
</gene>
<sequence>MEIDLMLEIRDMIWGYVRSEEGVLEKEVRIIPGPVGIVQLAKRRKQADISEGGKERVILTQEYNRKVVEDEDFSRDIKSFINNGKVDQVVAIIKSSTPNALGDLTVTLKDLSGSIPGAIHQKIVNEEGVMERISL</sequence>
<dbReference type="GO" id="GO:0000725">
    <property type="term" value="P:recombinational repair"/>
    <property type="evidence" value="ECO:0007669"/>
    <property type="project" value="InterPro"/>
</dbReference>
<accession>A0A2U1LSW9</accession>
<dbReference type="InterPro" id="IPR028045">
    <property type="entry name" value="HROB"/>
</dbReference>
<proteinExistence type="predicted"/>
<keyword evidence="3" id="KW-1185">Reference proteome</keyword>
<dbReference type="PANTHER" id="PTHR14523">
    <property type="entry name" value="UNCHARACTERIZED PROTEIN C17ORF53 HOMOLOG"/>
    <property type="match status" value="1"/>
</dbReference>
<evidence type="ECO:0000259" key="1">
    <source>
        <dbReference type="Pfam" id="PF15072"/>
    </source>
</evidence>
<protein>
    <recommendedName>
        <fullName evidence="1">Homologous recombination OB-fold protein OB-fold domain-containing protein</fullName>
    </recommendedName>
</protein>